<dbReference type="PANTHER" id="PTHR35145:SF1">
    <property type="entry name" value="CYTOPLASMIC PROTEIN"/>
    <property type="match status" value="1"/>
</dbReference>
<accession>A0ABZ3EDI1</accession>
<dbReference type="EMBL" id="CP128355">
    <property type="protein sequence ID" value="XAF70409.1"/>
    <property type="molecule type" value="Genomic_DNA"/>
</dbReference>
<protein>
    <submittedName>
        <fullName evidence="1">MmcQ/YjbR family DNA-binding protein</fullName>
    </submittedName>
</protein>
<dbReference type="RefSeq" id="WP_251519688.1">
    <property type="nucleotide sequence ID" value="NZ_CP128355.1"/>
</dbReference>
<dbReference type="Pfam" id="PF04237">
    <property type="entry name" value="YjbR"/>
    <property type="match status" value="1"/>
</dbReference>
<sequence length="119" mass="14057">MVTREEIFKFVQNKYGVEPDYPWEKYSNYAALRHDNNGKWFGLIMDITGDKLNLNHNDDIDVINLKVHQEFIGSLRKKKGIYTAYYMDKSNWVSINLDEIQSLEVISDLIEESYELTTK</sequence>
<keyword evidence="1" id="KW-0238">DNA-binding</keyword>
<dbReference type="SUPFAM" id="SSF142906">
    <property type="entry name" value="YjbR-like"/>
    <property type="match status" value="1"/>
</dbReference>
<evidence type="ECO:0000313" key="2">
    <source>
        <dbReference type="Proteomes" id="UP001436297"/>
    </source>
</evidence>
<keyword evidence="2" id="KW-1185">Reference proteome</keyword>
<gene>
    <name evidence="1" type="ORF">QQM35_10080</name>
</gene>
<proteinExistence type="predicted"/>
<dbReference type="InterPro" id="IPR058532">
    <property type="entry name" value="YjbR/MT2646/Rv2570-like"/>
</dbReference>
<dbReference type="Proteomes" id="UP001436297">
    <property type="component" value="Chromosome"/>
</dbReference>
<dbReference type="GO" id="GO:0003677">
    <property type="term" value="F:DNA binding"/>
    <property type="evidence" value="ECO:0007669"/>
    <property type="project" value="UniProtKB-KW"/>
</dbReference>
<organism evidence="1 2">
    <name type="scientific">Staphylococcus hsinchuensis</name>
    <dbReference type="NCBI Taxonomy" id="3051183"/>
    <lineage>
        <taxon>Bacteria</taxon>
        <taxon>Bacillati</taxon>
        <taxon>Bacillota</taxon>
        <taxon>Bacilli</taxon>
        <taxon>Bacillales</taxon>
        <taxon>Staphylococcaceae</taxon>
        <taxon>Staphylococcus</taxon>
    </lineage>
</organism>
<evidence type="ECO:0000313" key="1">
    <source>
        <dbReference type="EMBL" id="XAF70409.1"/>
    </source>
</evidence>
<name>A0ABZ3EDI1_9STAP</name>
<dbReference type="Gene3D" id="3.90.1150.30">
    <property type="match status" value="1"/>
</dbReference>
<dbReference type="InterPro" id="IPR038056">
    <property type="entry name" value="YjbR-like_sf"/>
</dbReference>
<reference evidence="1 2" key="1">
    <citation type="journal article" date="2024" name="Pathogens">
        <title>Staphylococcus hsinchuensis sp. nov., Isolated from Soymilk.</title>
        <authorList>
            <person name="Wang Y.T."/>
            <person name="Lin Y.C."/>
            <person name="Hsieh Y.H."/>
            <person name="Lin Y.T."/>
            <person name="Hamada M."/>
            <person name="Chen C.C."/>
            <person name="Liou J.S."/>
            <person name="Lee A.Y."/>
            <person name="Zhang W.L."/>
            <person name="Chen Y.T."/>
            <person name="Huang C.H."/>
        </authorList>
    </citation>
    <scope>NUCLEOTIDE SEQUENCE [LARGE SCALE GENOMIC DNA]</scope>
    <source>
        <strain evidence="1 2">H164</strain>
    </source>
</reference>
<dbReference type="InterPro" id="IPR007351">
    <property type="entry name" value="YjbR"/>
</dbReference>
<dbReference type="PANTHER" id="PTHR35145">
    <property type="entry name" value="CYTOPLASMIC PROTEIN-RELATED"/>
    <property type="match status" value="1"/>
</dbReference>